<dbReference type="EMBL" id="SLUM01000009">
    <property type="protein sequence ID" value="TCL57772.1"/>
    <property type="molecule type" value="Genomic_DNA"/>
</dbReference>
<dbReference type="Proteomes" id="UP000295184">
    <property type="component" value="Unassembled WGS sequence"/>
</dbReference>
<sequence length="216" mass="23711">MNRKHIVCYGDSNTWGYCAATGGRYADDARWTRLLQEQLGEGWLVAEEGVCGRTTVFEDPLTEGLCGFAHLAPALYANSPLDLLVVMLGTNDCKQRYSATAQNIADGLARLVTRAKQLPVWAGEPKVLIVAPIMIDPRVHQVPRVGQEMGEGCVEKSRLLPGLMEQTARETGCEFMDCNPYVQPGEADWMHFDAASQARFALALEAKIRVLLGSRG</sequence>
<feature type="domain" description="SGNH hydrolase-type esterase" evidence="1">
    <location>
        <begin position="8"/>
        <end position="195"/>
    </location>
</feature>
<evidence type="ECO:0000313" key="3">
    <source>
        <dbReference type="Proteomes" id="UP000295184"/>
    </source>
</evidence>
<dbReference type="OrthoDB" id="164654at2"/>
<proteinExistence type="predicted"/>
<name>A0A4V2QBU7_9FIRM</name>
<dbReference type="Pfam" id="PF13472">
    <property type="entry name" value="Lipase_GDSL_2"/>
    <property type="match status" value="1"/>
</dbReference>
<reference evidence="2 3" key="1">
    <citation type="submission" date="2019-03" db="EMBL/GenBank/DDBJ databases">
        <title>Genomic Encyclopedia of Type Strains, Phase IV (KMG-IV): sequencing the most valuable type-strain genomes for metagenomic binning, comparative biology and taxonomic classification.</title>
        <authorList>
            <person name="Goeker M."/>
        </authorList>
    </citation>
    <scope>NUCLEOTIDE SEQUENCE [LARGE SCALE GENOMIC DNA]</scope>
    <source>
        <strain evidence="2 3">DSM 100451</strain>
    </source>
</reference>
<dbReference type="SUPFAM" id="SSF52266">
    <property type="entry name" value="SGNH hydrolase"/>
    <property type="match status" value="1"/>
</dbReference>
<evidence type="ECO:0000313" key="2">
    <source>
        <dbReference type="EMBL" id="TCL57772.1"/>
    </source>
</evidence>
<evidence type="ECO:0000259" key="1">
    <source>
        <dbReference type="Pfam" id="PF13472"/>
    </source>
</evidence>
<gene>
    <name evidence="2" type="ORF">EDD77_10946</name>
</gene>
<dbReference type="InterPro" id="IPR036514">
    <property type="entry name" value="SGNH_hydro_sf"/>
</dbReference>
<dbReference type="InterPro" id="IPR013830">
    <property type="entry name" value="SGNH_hydro"/>
</dbReference>
<organism evidence="2 3">
    <name type="scientific">Allofournierella massiliensis</name>
    <dbReference type="NCBI Taxonomy" id="1650663"/>
    <lineage>
        <taxon>Bacteria</taxon>
        <taxon>Bacillati</taxon>
        <taxon>Bacillota</taxon>
        <taxon>Clostridia</taxon>
        <taxon>Eubacteriales</taxon>
        <taxon>Oscillospiraceae</taxon>
        <taxon>Allofournierella</taxon>
    </lineage>
</organism>
<dbReference type="AlphaFoldDB" id="A0A4V2QBU7"/>
<dbReference type="STRING" id="1650663.GCA_001486665_01117"/>
<dbReference type="Gene3D" id="3.40.50.1110">
    <property type="entry name" value="SGNH hydrolase"/>
    <property type="match status" value="1"/>
</dbReference>
<accession>A0A4V2QBU7</accession>
<protein>
    <submittedName>
        <fullName evidence="2">Lysophospholipase L1-like esterase</fullName>
    </submittedName>
</protein>
<comment type="caution">
    <text evidence="2">The sequence shown here is derived from an EMBL/GenBank/DDBJ whole genome shotgun (WGS) entry which is preliminary data.</text>
</comment>
<dbReference type="RefSeq" id="WP_058963596.1">
    <property type="nucleotide sequence ID" value="NZ_CABKVM010000015.1"/>
</dbReference>